<evidence type="ECO:0000313" key="2">
    <source>
        <dbReference type="Proteomes" id="UP001365542"/>
    </source>
</evidence>
<protein>
    <submittedName>
        <fullName evidence="1">Uncharacterized protein</fullName>
    </submittedName>
</protein>
<evidence type="ECO:0000313" key="1">
    <source>
        <dbReference type="EMBL" id="KAK6533303.1"/>
    </source>
</evidence>
<comment type="caution">
    <text evidence="1">The sequence shown here is derived from an EMBL/GenBank/DDBJ whole genome shotgun (WGS) entry which is preliminary data.</text>
</comment>
<keyword evidence="2" id="KW-1185">Reference proteome</keyword>
<dbReference type="AlphaFoldDB" id="A0AAV9X1F2"/>
<dbReference type="Proteomes" id="UP001365542">
    <property type="component" value="Unassembled WGS sequence"/>
</dbReference>
<accession>A0AAV9X1F2</accession>
<organism evidence="1 2">
    <name type="scientific">Orbilia ellipsospora</name>
    <dbReference type="NCBI Taxonomy" id="2528407"/>
    <lineage>
        <taxon>Eukaryota</taxon>
        <taxon>Fungi</taxon>
        <taxon>Dikarya</taxon>
        <taxon>Ascomycota</taxon>
        <taxon>Pezizomycotina</taxon>
        <taxon>Orbiliomycetes</taxon>
        <taxon>Orbiliales</taxon>
        <taxon>Orbiliaceae</taxon>
        <taxon>Orbilia</taxon>
    </lineage>
</organism>
<name>A0AAV9X1F2_9PEZI</name>
<dbReference type="EMBL" id="JAVHJO010000011">
    <property type="protein sequence ID" value="KAK6533303.1"/>
    <property type="molecule type" value="Genomic_DNA"/>
</dbReference>
<proteinExistence type="predicted"/>
<gene>
    <name evidence="1" type="ORF">TWF694_002256</name>
</gene>
<reference evidence="1 2" key="1">
    <citation type="submission" date="2019-10" db="EMBL/GenBank/DDBJ databases">
        <authorList>
            <person name="Palmer J.M."/>
        </authorList>
    </citation>
    <scope>NUCLEOTIDE SEQUENCE [LARGE SCALE GENOMIC DNA]</scope>
    <source>
        <strain evidence="1 2">TWF694</strain>
    </source>
</reference>
<sequence>MQGIKGYRDISRFKYWYHFNVTVEVDSEFLSVLRGIAASAQTASAARSARLVLSSKQANIGHFFLFSVQSKLSTGWRIVKREREVGPGIVFLKRAKSPFALGDICGGNLASSVDCIDSLVFVADLLSINSR</sequence>